<sequence>MNVAARSLRLQVEKWLVPTLSTPVRVTRFSRTRSNQRCYVRVEILRPAGSVGLFFFRHDDGAWCVFPPETGRVAMRSAP</sequence>
<name>A0A1N6JEZ8_9BURK</name>
<gene>
    <name evidence="1" type="ORF">SAMN05444165_3111</name>
    <name evidence="2" type="ORF">SAMN05444168_5544</name>
</gene>
<proteinExistence type="predicted"/>
<keyword evidence="4" id="KW-1185">Reference proteome</keyword>
<reference evidence="3 4" key="1">
    <citation type="submission" date="2016-11" db="EMBL/GenBank/DDBJ databases">
        <authorList>
            <person name="Jaros S."/>
            <person name="Januszkiewicz K."/>
            <person name="Wedrychowicz H."/>
        </authorList>
    </citation>
    <scope>NUCLEOTIDE SEQUENCE [LARGE SCALE GENOMIC DNA]</scope>
    <source>
        <strain evidence="2 3">GAS86</strain>
        <strain evidence="1 4">GAS95</strain>
    </source>
</reference>
<dbReference type="Proteomes" id="UP000184693">
    <property type="component" value="Unassembled WGS sequence"/>
</dbReference>
<dbReference type="EMBL" id="FSRU01000001">
    <property type="protein sequence ID" value="SIO42948.1"/>
    <property type="molecule type" value="Genomic_DNA"/>
</dbReference>
<evidence type="ECO:0000313" key="1">
    <source>
        <dbReference type="EMBL" id="SIO42948.1"/>
    </source>
</evidence>
<dbReference type="EMBL" id="FSRM01000002">
    <property type="protein sequence ID" value="SIO49704.1"/>
    <property type="molecule type" value="Genomic_DNA"/>
</dbReference>
<organism evidence="1 4">
    <name type="scientific">Paraburkholderia phenazinium</name>
    <dbReference type="NCBI Taxonomy" id="60549"/>
    <lineage>
        <taxon>Bacteria</taxon>
        <taxon>Pseudomonadati</taxon>
        <taxon>Pseudomonadota</taxon>
        <taxon>Betaproteobacteria</taxon>
        <taxon>Burkholderiales</taxon>
        <taxon>Burkholderiaceae</taxon>
        <taxon>Paraburkholderia</taxon>
    </lineage>
</organism>
<evidence type="ECO:0000313" key="2">
    <source>
        <dbReference type="EMBL" id="SIO49704.1"/>
    </source>
</evidence>
<dbReference type="Proteomes" id="UP000185151">
    <property type="component" value="Unassembled WGS sequence"/>
</dbReference>
<accession>A0A1N6JEZ8</accession>
<dbReference type="OrthoDB" id="8926609at2"/>
<protein>
    <submittedName>
        <fullName evidence="1">Uncharacterized protein</fullName>
    </submittedName>
</protein>
<dbReference type="AlphaFoldDB" id="A0A1N6JEZ8"/>
<evidence type="ECO:0000313" key="4">
    <source>
        <dbReference type="Proteomes" id="UP000185151"/>
    </source>
</evidence>
<evidence type="ECO:0000313" key="3">
    <source>
        <dbReference type="Proteomes" id="UP000184693"/>
    </source>
</evidence>